<dbReference type="AlphaFoldDB" id="A0AAD5DTK0"/>
<dbReference type="Pfam" id="PF12937">
    <property type="entry name" value="F-box-like"/>
    <property type="match status" value="1"/>
</dbReference>
<gene>
    <name evidence="2" type="ORF">COHA_005932</name>
</gene>
<keyword evidence="3" id="KW-1185">Reference proteome</keyword>
<dbReference type="SUPFAM" id="SSF81383">
    <property type="entry name" value="F-box domain"/>
    <property type="match status" value="1"/>
</dbReference>
<feature type="domain" description="F-box" evidence="1">
    <location>
        <begin position="13"/>
        <end position="47"/>
    </location>
</feature>
<sequence>MDALPGAAAAAVVAHLLDERDLAALQCSCRFWRGVLADNAALWRTLLERRFGGAAAAAVPGAGEAAAGGEAAAARALRLRFAELAQLERPAPQLDRIIHLDGTHLQEVSEPGSRSAIKVHSVSWLELACRFVGVLPGRYRACWRMRLCGHFHFTGGRLVVRHLPATCPAALEAVAAGAADPLLPILQEDGVRGQLRANAAPEPREARTQLTVVTRAHLDEAFQQEGSDLFEQCSAPFEAPCISVVYAKFHSPQGSTVGMLFDSVRLERL</sequence>
<evidence type="ECO:0000313" key="2">
    <source>
        <dbReference type="EMBL" id="KAI7840149.1"/>
    </source>
</evidence>
<reference evidence="2" key="1">
    <citation type="submission" date="2020-11" db="EMBL/GenBank/DDBJ databases">
        <title>Chlorella ohadii genome sequencing and assembly.</title>
        <authorList>
            <person name="Murik O."/>
            <person name="Treves H."/>
            <person name="Kedem I."/>
            <person name="Shotland Y."/>
            <person name="Kaplan A."/>
        </authorList>
    </citation>
    <scope>NUCLEOTIDE SEQUENCE</scope>
    <source>
        <strain evidence="2">1</strain>
    </source>
</reference>
<dbReference type="Proteomes" id="UP001205105">
    <property type="component" value="Unassembled WGS sequence"/>
</dbReference>
<proteinExistence type="predicted"/>
<comment type="caution">
    <text evidence="2">The sequence shown here is derived from an EMBL/GenBank/DDBJ whole genome shotgun (WGS) entry which is preliminary data.</text>
</comment>
<dbReference type="InterPro" id="IPR001810">
    <property type="entry name" value="F-box_dom"/>
</dbReference>
<evidence type="ECO:0000313" key="3">
    <source>
        <dbReference type="Proteomes" id="UP001205105"/>
    </source>
</evidence>
<dbReference type="Gene3D" id="1.20.1280.50">
    <property type="match status" value="1"/>
</dbReference>
<evidence type="ECO:0000259" key="1">
    <source>
        <dbReference type="Pfam" id="PF12937"/>
    </source>
</evidence>
<name>A0AAD5DTK0_9CHLO</name>
<accession>A0AAD5DTK0</accession>
<organism evidence="2 3">
    <name type="scientific">Chlorella ohadii</name>
    <dbReference type="NCBI Taxonomy" id="2649997"/>
    <lineage>
        <taxon>Eukaryota</taxon>
        <taxon>Viridiplantae</taxon>
        <taxon>Chlorophyta</taxon>
        <taxon>core chlorophytes</taxon>
        <taxon>Trebouxiophyceae</taxon>
        <taxon>Chlorellales</taxon>
        <taxon>Chlorellaceae</taxon>
        <taxon>Chlorella clade</taxon>
        <taxon>Chlorella</taxon>
    </lineage>
</organism>
<dbReference type="EMBL" id="JADXDR010000083">
    <property type="protein sequence ID" value="KAI7840149.1"/>
    <property type="molecule type" value="Genomic_DNA"/>
</dbReference>
<protein>
    <recommendedName>
        <fullName evidence="1">F-box domain-containing protein</fullName>
    </recommendedName>
</protein>
<dbReference type="InterPro" id="IPR036047">
    <property type="entry name" value="F-box-like_dom_sf"/>
</dbReference>